<protein>
    <submittedName>
        <fullName evidence="1">Uncharacterized protein</fullName>
    </submittedName>
</protein>
<dbReference type="RefSeq" id="WP_304536399.1">
    <property type="nucleotide sequence ID" value="NZ_JAUQOM010000006.1"/>
</dbReference>
<evidence type="ECO:0000313" key="1">
    <source>
        <dbReference type="EMBL" id="MDO7835978.1"/>
    </source>
</evidence>
<evidence type="ECO:0000313" key="2">
    <source>
        <dbReference type="Proteomes" id="UP001176471"/>
    </source>
</evidence>
<comment type="caution">
    <text evidence="1">The sequence shown here is derived from an EMBL/GenBank/DDBJ whole genome shotgun (WGS) entry which is preliminary data.</text>
</comment>
<organism evidence="1 2">
    <name type="scientific">Sphingobium cyanobacteriorum</name>
    <dbReference type="NCBI Taxonomy" id="3063954"/>
    <lineage>
        <taxon>Bacteria</taxon>
        <taxon>Pseudomonadati</taxon>
        <taxon>Pseudomonadota</taxon>
        <taxon>Alphaproteobacteria</taxon>
        <taxon>Sphingomonadales</taxon>
        <taxon>Sphingomonadaceae</taxon>
        <taxon>Sphingobium</taxon>
    </lineage>
</organism>
<dbReference type="Proteomes" id="UP001176471">
    <property type="component" value="Unassembled WGS sequence"/>
</dbReference>
<reference evidence="1" key="1">
    <citation type="submission" date="2023-07" db="EMBL/GenBank/DDBJ databases">
        <title>Bacterial whole genome sequence for Sphingobium sp. HBC34.</title>
        <authorList>
            <person name="Le V."/>
            <person name="Ko S.-R."/>
            <person name="Ahn C.-Y."/>
            <person name="Oh H.-M."/>
        </authorList>
    </citation>
    <scope>NUCLEOTIDE SEQUENCE</scope>
    <source>
        <strain evidence="1">HBC34</strain>
    </source>
</reference>
<dbReference type="EMBL" id="JAUQOM010000006">
    <property type="protein sequence ID" value="MDO7835978.1"/>
    <property type="molecule type" value="Genomic_DNA"/>
</dbReference>
<sequence>MTIAVAIRLIALPLILPANAQWRAKFGFTLAALMPSPMPLAVNHHLLPFIPPAREG</sequence>
<keyword evidence="2" id="KW-1185">Reference proteome</keyword>
<proteinExistence type="predicted"/>
<name>A0ABT8ZN79_9SPHN</name>
<accession>A0ABT8ZN79</accession>
<gene>
    <name evidence="1" type="ORF">Q4610_13070</name>
</gene>